<evidence type="ECO:0000256" key="10">
    <source>
        <dbReference type="ARBA" id="ARBA00023014"/>
    </source>
</evidence>
<dbReference type="Pfam" id="PF03167">
    <property type="entry name" value="UDG"/>
    <property type="match status" value="1"/>
</dbReference>
<dbReference type="PANTHER" id="PTHR33693:SF1">
    <property type="entry name" value="TYPE-4 URACIL-DNA GLYCOSYLASE"/>
    <property type="match status" value="1"/>
</dbReference>
<dbReference type="SMART" id="SM00986">
    <property type="entry name" value="UDG"/>
    <property type="match status" value="1"/>
</dbReference>
<evidence type="ECO:0000313" key="14">
    <source>
        <dbReference type="Proteomes" id="UP001054801"/>
    </source>
</evidence>
<protein>
    <recommendedName>
        <fullName evidence="4">Type-4 uracil-DNA glycosylase</fullName>
        <ecNumber evidence="3">3.2.2.27</ecNumber>
    </recommendedName>
</protein>
<dbReference type="SMART" id="SM00987">
    <property type="entry name" value="UreE_C"/>
    <property type="match status" value="1"/>
</dbReference>
<keyword evidence="6" id="KW-0479">Metal-binding</keyword>
<dbReference type="EMBL" id="CP091244">
    <property type="protein sequence ID" value="UJS24105.1"/>
    <property type="molecule type" value="Genomic_DNA"/>
</dbReference>
<dbReference type="CDD" id="cd10030">
    <property type="entry name" value="UDG-F4_TTUDGA_SPO1dp_like"/>
    <property type="match status" value="1"/>
</dbReference>
<accession>A0ABY3T071</accession>
<dbReference type="InterPro" id="IPR005122">
    <property type="entry name" value="Uracil-DNA_glycosylase-like"/>
</dbReference>
<evidence type="ECO:0000256" key="7">
    <source>
        <dbReference type="ARBA" id="ARBA00022763"/>
    </source>
</evidence>
<evidence type="ECO:0000256" key="9">
    <source>
        <dbReference type="ARBA" id="ARBA00023004"/>
    </source>
</evidence>
<comment type="similarity">
    <text evidence="2">Belongs to the uracil-DNA glycosylase (UDG) superfamily. Type 4 (UDGa) family.</text>
</comment>
<keyword evidence="10" id="KW-0411">Iron-sulfur</keyword>
<feature type="domain" description="Uracil-DNA glycosylase-like" evidence="12">
    <location>
        <begin position="106"/>
        <end position="254"/>
    </location>
</feature>
<dbReference type="InterPro" id="IPR036895">
    <property type="entry name" value="Uracil-DNA_glycosylase-like_sf"/>
</dbReference>
<comment type="catalytic activity">
    <reaction evidence="1">
        <text>Hydrolyzes single-stranded DNA or mismatched double-stranded DNA and polynucleotides, releasing free uracil.</text>
        <dbReference type="EC" id="3.2.2.27"/>
    </reaction>
</comment>
<keyword evidence="11" id="KW-0234">DNA repair</keyword>
<organism evidence="13 14">
    <name type="scientific">Thiothrix winogradskyi</name>
    <dbReference type="NCBI Taxonomy" id="96472"/>
    <lineage>
        <taxon>Bacteria</taxon>
        <taxon>Pseudomonadati</taxon>
        <taxon>Pseudomonadota</taxon>
        <taxon>Gammaproteobacteria</taxon>
        <taxon>Thiotrichales</taxon>
        <taxon>Thiotrichaceae</taxon>
        <taxon>Thiothrix</taxon>
    </lineage>
</organism>
<keyword evidence="8" id="KW-0378">Hydrolase</keyword>
<evidence type="ECO:0000256" key="2">
    <source>
        <dbReference type="ARBA" id="ARBA00006521"/>
    </source>
</evidence>
<keyword evidence="9" id="KW-0408">Iron</keyword>
<proteinExistence type="inferred from homology"/>
<evidence type="ECO:0000256" key="1">
    <source>
        <dbReference type="ARBA" id="ARBA00001400"/>
    </source>
</evidence>
<keyword evidence="14" id="KW-1185">Reference proteome</keyword>
<evidence type="ECO:0000256" key="8">
    <source>
        <dbReference type="ARBA" id="ARBA00022801"/>
    </source>
</evidence>
<reference evidence="13" key="1">
    <citation type="journal article" date="2022" name="Microorganisms">
        <title>Two New Species of Filamentous Sulfur Bacteria of the Genus Thiothrix, Thiothrix winogradskyi sp. nov. and 'Candidatus Thiothrix sulfatifontis' sp. nov.</title>
        <authorList>
            <person name="Ravin N.V."/>
            <person name="Rossetti S."/>
            <person name="Beletsky A.V."/>
            <person name="Kadnikov V.V."/>
            <person name="Rudenko T.S."/>
            <person name="Smolyakov D.D."/>
            <person name="Moskvitina M.I."/>
            <person name="Gureeva M.V."/>
            <person name="Mardanov A.V."/>
            <person name="Grabovich M.Y."/>
        </authorList>
    </citation>
    <scope>NUCLEOTIDE SEQUENCE</scope>
    <source>
        <strain evidence="13">CT3</strain>
    </source>
</reference>
<evidence type="ECO:0000256" key="5">
    <source>
        <dbReference type="ARBA" id="ARBA00022485"/>
    </source>
</evidence>
<evidence type="ECO:0000256" key="6">
    <source>
        <dbReference type="ARBA" id="ARBA00022723"/>
    </source>
</evidence>
<dbReference type="PANTHER" id="PTHR33693">
    <property type="entry name" value="TYPE-5 URACIL-DNA GLYCOSYLASE"/>
    <property type="match status" value="1"/>
</dbReference>
<dbReference type="RefSeq" id="WP_236498401.1">
    <property type="nucleotide sequence ID" value="NZ_CP091244.1"/>
</dbReference>
<dbReference type="InterPro" id="IPR005273">
    <property type="entry name" value="Ura-DNA_glyco_family4"/>
</dbReference>
<evidence type="ECO:0000256" key="3">
    <source>
        <dbReference type="ARBA" id="ARBA00012030"/>
    </source>
</evidence>
<dbReference type="Proteomes" id="UP001054801">
    <property type="component" value="Chromosome"/>
</dbReference>
<dbReference type="NCBIfam" id="TIGR00758">
    <property type="entry name" value="UDG_fam4"/>
    <property type="match status" value="1"/>
</dbReference>
<dbReference type="Gene3D" id="3.40.470.10">
    <property type="entry name" value="Uracil-DNA glycosylase-like domain"/>
    <property type="match status" value="1"/>
</dbReference>
<name>A0ABY3T071_9GAMM</name>
<evidence type="ECO:0000259" key="12">
    <source>
        <dbReference type="SMART" id="SM00986"/>
    </source>
</evidence>
<dbReference type="SUPFAM" id="SSF52141">
    <property type="entry name" value="Uracil-DNA glycosylase-like"/>
    <property type="match status" value="1"/>
</dbReference>
<dbReference type="InterPro" id="IPR051536">
    <property type="entry name" value="UDG_Type-4/5"/>
</dbReference>
<dbReference type="EC" id="3.2.2.27" evidence="3"/>
<keyword evidence="5" id="KW-0004">4Fe-4S</keyword>
<keyword evidence="7" id="KW-0227">DNA damage</keyword>
<evidence type="ECO:0000256" key="11">
    <source>
        <dbReference type="ARBA" id="ARBA00023204"/>
    </source>
</evidence>
<evidence type="ECO:0000313" key="13">
    <source>
        <dbReference type="EMBL" id="UJS24105.1"/>
    </source>
</evidence>
<evidence type="ECO:0000256" key="4">
    <source>
        <dbReference type="ARBA" id="ARBA00019403"/>
    </source>
</evidence>
<sequence>MDLQVRNRYMHAMGIPVWMPKEMRGFAVEDSPHPNLPPQGGKEQEVAPTTNFALLSPSSLPSPLAGEGLGMGGASDFSTLSWQDLRTAVESCTRCAISKTRTQTVFGAGNQQAAWMVIGEAPGAEEDRQGEPFVGKAGQLLNNMLLAIGMPRETVYIANVLKCRPPNNRDPQADEAANCRGYLERQIALVNPALILVVGRIAAQNLLQTTAPLARLRGQEHRAPVSGTPVVVTYHPAYLLRQPSDKRKAWQDLLFAHEVFTRHVQPN</sequence>
<gene>
    <name evidence="13" type="ORF">L2Y54_19575</name>
</gene>